<protein>
    <recommendedName>
        <fullName evidence="3">Ribose-5-phosphate isomerase</fullName>
    </recommendedName>
</protein>
<organism evidence="1 2">
    <name type="scientific">Pseudolactococcus hodotermopsidis</name>
    <dbReference type="NCBI Taxonomy" id="2709157"/>
    <lineage>
        <taxon>Bacteria</taxon>
        <taxon>Bacillati</taxon>
        <taxon>Bacillota</taxon>
        <taxon>Bacilli</taxon>
        <taxon>Lactobacillales</taxon>
        <taxon>Streptococcaceae</taxon>
        <taxon>Pseudolactococcus</taxon>
    </lineage>
</organism>
<dbReference type="Gene3D" id="3.40.1720.10">
    <property type="entry name" value="Streptococcus thermophilus LMG 18311 protein like"/>
    <property type="match status" value="1"/>
</dbReference>
<comment type="caution">
    <text evidence="1">The sequence shown here is derived from an EMBL/GenBank/DDBJ whole genome shotgun (WGS) entry which is preliminary data.</text>
</comment>
<evidence type="ECO:0000313" key="1">
    <source>
        <dbReference type="EMBL" id="GFH42184.1"/>
    </source>
</evidence>
<sequence>MKIINVTRSYPDLVREQLRNTDAITLEVYSAGNTEVVFTQAPTHYELLINNKHRAIRADEHKEIEHFFFNKRIDQTKIDKTKISRIEESKFIEISIPIRN</sequence>
<dbReference type="InterPro" id="IPR014959">
    <property type="entry name" value="DUF1827"/>
</dbReference>
<name>A0A6A0BCM9_9LACT</name>
<reference evidence="1 2" key="1">
    <citation type="submission" date="2020-02" db="EMBL/GenBank/DDBJ databases">
        <title>Draft genome sequence of Lactococcus sp. Hs30E4-3.</title>
        <authorList>
            <person name="Noda S."/>
            <person name="Yuki M."/>
            <person name="Ohkuma M."/>
        </authorList>
    </citation>
    <scope>NUCLEOTIDE SEQUENCE [LARGE SCALE GENOMIC DNA]</scope>
    <source>
        <strain evidence="1 2">Hs30E4-3</strain>
    </source>
</reference>
<keyword evidence="2" id="KW-1185">Reference proteome</keyword>
<evidence type="ECO:0008006" key="3">
    <source>
        <dbReference type="Google" id="ProtNLM"/>
    </source>
</evidence>
<dbReference type="Proteomes" id="UP000480303">
    <property type="component" value="Unassembled WGS sequence"/>
</dbReference>
<gene>
    <name evidence="1" type="ORF">Hs30E_07350</name>
</gene>
<dbReference type="EMBL" id="BLLI01000015">
    <property type="protein sequence ID" value="GFH42184.1"/>
    <property type="molecule type" value="Genomic_DNA"/>
</dbReference>
<accession>A0A6A0BCM9</accession>
<dbReference type="AlphaFoldDB" id="A0A6A0BCM9"/>
<dbReference type="Pfam" id="PF08860">
    <property type="entry name" value="DUF1827"/>
    <property type="match status" value="1"/>
</dbReference>
<dbReference type="InterPro" id="IPR038226">
    <property type="entry name" value="LMG18311-like_sf"/>
</dbReference>
<dbReference type="RefSeq" id="WP_172208057.1">
    <property type="nucleotide sequence ID" value="NZ_BLLI01000015.1"/>
</dbReference>
<proteinExistence type="predicted"/>
<evidence type="ECO:0000313" key="2">
    <source>
        <dbReference type="Proteomes" id="UP000480303"/>
    </source>
</evidence>